<dbReference type="Proteomes" id="UP000031668">
    <property type="component" value="Unassembled WGS sequence"/>
</dbReference>
<evidence type="ECO:0000313" key="2">
    <source>
        <dbReference type="Proteomes" id="UP000031668"/>
    </source>
</evidence>
<dbReference type="AlphaFoldDB" id="A0A0C2MKS5"/>
<keyword evidence="2" id="KW-1185">Reference proteome</keyword>
<organism evidence="1 2">
    <name type="scientific">Thelohanellus kitauei</name>
    <name type="common">Myxosporean</name>
    <dbReference type="NCBI Taxonomy" id="669202"/>
    <lineage>
        <taxon>Eukaryota</taxon>
        <taxon>Metazoa</taxon>
        <taxon>Cnidaria</taxon>
        <taxon>Myxozoa</taxon>
        <taxon>Myxosporea</taxon>
        <taxon>Bivalvulida</taxon>
        <taxon>Platysporina</taxon>
        <taxon>Myxobolidae</taxon>
        <taxon>Thelohanellus</taxon>
    </lineage>
</organism>
<dbReference type="OrthoDB" id="8061556at2759"/>
<reference evidence="1 2" key="1">
    <citation type="journal article" date="2014" name="Genome Biol. Evol.">
        <title>The genome of the myxosporean Thelohanellus kitauei shows adaptations to nutrient acquisition within its fish host.</title>
        <authorList>
            <person name="Yang Y."/>
            <person name="Xiong J."/>
            <person name="Zhou Z."/>
            <person name="Huo F."/>
            <person name="Miao W."/>
            <person name="Ran C."/>
            <person name="Liu Y."/>
            <person name="Zhang J."/>
            <person name="Feng J."/>
            <person name="Wang M."/>
            <person name="Wang M."/>
            <person name="Wang L."/>
            <person name="Yao B."/>
        </authorList>
    </citation>
    <scope>NUCLEOTIDE SEQUENCE [LARGE SCALE GENOMIC DNA]</scope>
    <source>
        <strain evidence="1">Wuqing</strain>
    </source>
</reference>
<sequence>MCLKNARSPKTDISDKAQFWRTGNFYSKKVVMSGSYVGIPSNRYRAVSVTFENDIGKKNHSCSWKLSPQNLTLCAPGQIVQIDESVISRAMHNRARTLTEFFVIFFQQFGGLASSTPPSAFVNALQELRPTPTSATIEFSLPQSDASTVLYANLNSKVDELLPNNNRRSLMAEYTPGRRPRCYLQIRGQQTRGSQDNCCEESHAHKERGSRIFPEGSGIYTSPKDRKATTWHRSTARSLTPLNALIGMIQATMSFGFKCSVSRYQYQDDRIAECQ</sequence>
<dbReference type="EMBL" id="JWZT01003067">
    <property type="protein sequence ID" value="KII67826.1"/>
    <property type="molecule type" value="Genomic_DNA"/>
</dbReference>
<protein>
    <submittedName>
        <fullName evidence="1">Uncharacterized protein</fullName>
    </submittedName>
</protein>
<name>A0A0C2MKS5_THEKT</name>
<evidence type="ECO:0000313" key="1">
    <source>
        <dbReference type="EMBL" id="KII67826.1"/>
    </source>
</evidence>
<proteinExistence type="predicted"/>
<accession>A0A0C2MKS5</accession>
<gene>
    <name evidence="1" type="ORF">RF11_05385</name>
</gene>
<comment type="caution">
    <text evidence="1">The sequence shown here is derived from an EMBL/GenBank/DDBJ whole genome shotgun (WGS) entry which is preliminary data.</text>
</comment>